<dbReference type="InterPro" id="IPR024787">
    <property type="entry name" value="EcsC"/>
</dbReference>
<dbReference type="PANTHER" id="PTHR41260">
    <property type="entry name" value="PROTEIN ECSC"/>
    <property type="match status" value="1"/>
</dbReference>
<dbReference type="RefSeq" id="WP_004433415.1">
    <property type="nucleotide sequence ID" value="NZ_ADWW01000002.1"/>
</dbReference>
<dbReference type="KEGG" id="bmet:BMMGA3_04105"/>
<dbReference type="eggNOG" id="COG2217">
    <property type="taxonomic scope" value="Bacteria"/>
</dbReference>
<accession>I3E7G4</accession>
<reference evidence="1 2" key="1">
    <citation type="journal article" date="2015" name="BMC Genomics">
        <title>Transcriptome analysis of thermophilic methylotrophic Bacillus methanolicus MGA3 using RNA-sequencing provides detailed insights into its previously uncharted transcriptional landscape.</title>
        <authorList>
            <person name="Irla M."/>
            <person name="Neshat A."/>
            <person name="Brautaset T."/>
            <person name="Ruckert C."/>
            <person name="Kalinowski J."/>
            <person name="Wendisch V.F."/>
        </authorList>
    </citation>
    <scope>NUCLEOTIDE SEQUENCE [LARGE SCALE GENOMIC DNA]</scope>
    <source>
        <strain evidence="2">MGA3 / ATCC 53907</strain>
    </source>
</reference>
<dbReference type="PANTHER" id="PTHR41260:SF1">
    <property type="entry name" value="PROTEIN ECSC"/>
    <property type="match status" value="1"/>
</dbReference>
<dbReference type="AlphaFoldDB" id="I3E7G4"/>
<dbReference type="Proteomes" id="UP000027602">
    <property type="component" value="Chromosome"/>
</dbReference>
<name>I3E7G4_BACMM</name>
<dbReference type="EMBL" id="CP007739">
    <property type="protein sequence ID" value="AIE59261.1"/>
    <property type="molecule type" value="Genomic_DNA"/>
</dbReference>
<gene>
    <name evidence="1" type="primary">ecsC</name>
    <name evidence="1" type="ORF">BMMGA3_04105</name>
</gene>
<evidence type="ECO:0000313" key="1">
    <source>
        <dbReference type="EMBL" id="AIE59261.1"/>
    </source>
</evidence>
<sequence length="240" mass="27837">MNEYEMKVYEEVEDWKRKMQKKSGLMNRISKKAQNKINEMIPEKVHQMMTDAIKKMVKATLTGSHLLTKKQQARGLSLAEKDQLLRKKLEVYRKTAAIEGAGTGAGGIFLGLADFPLLLSIKMKFLFEVASIYGYDTSLYEERLFLLHVFQLAFSSDETKQETLVLIEEWEERKKELSDMDWREFQQEYRDYIDFAKMLQLVPGVGAIVGAYANYNLLDHLGEVAMNAYRLRLLKTPPTY</sequence>
<dbReference type="Pfam" id="PF12787">
    <property type="entry name" value="EcsC"/>
    <property type="match status" value="1"/>
</dbReference>
<dbReference type="HOGENOM" id="CLU_080978_0_0_9"/>
<protein>
    <submittedName>
        <fullName evidence="1">Protein EcsC</fullName>
    </submittedName>
</protein>
<proteinExistence type="predicted"/>
<keyword evidence="2" id="KW-1185">Reference proteome</keyword>
<evidence type="ECO:0000313" key="2">
    <source>
        <dbReference type="Proteomes" id="UP000027602"/>
    </source>
</evidence>
<dbReference type="STRING" id="796606.BMMGA3_04105"/>
<organism evidence="1 2">
    <name type="scientific">Bacillus methanolicus (strain MGA3 / ATCC 53907)</name>
    <dbReference type="NCBI Taxonomy" id="796606"/>
    <lineage>
        <taxon>Bacteria</taxon>
        <taxon>Bacillati</taxon>
        <taxon>Bacillota</taxon>
        <taxon>Bacilli</taxon>
        <taxon>Bacillales</taxon>
        <taxon>Bacillaceae</taxon>
        <taxon>Bacillus</taxon>
    </lineage>
</organism>
<dbReference type="OrthoDB" id="1705901at2"/>